<protein>
    <submittedName>
        <fullName evidence="2">Uncharacterized protein</fullName>
    </submittedName>
</protein>
<evidence type="ECO:0000256" key="1">
    <source>
        <dbReference type="SAM" id="MobiDB-lite"/>
    </source>
</evidence>
<sequence length="375" mass="43188">FINFNQITLQIIEAQFVSRLSCADFVLIENNISEDEVRRMKNKLKAPKILAKSKANMNPNYKQQHSLQYFEFVQLMKTTLQMPFNVSTVIFSNICKPKPPTTHPMYLKIMQQKQFQIEAAIAIFSQSQIFWEDFLNFVSTKAETQQQTQIKVALVKTPNAFAHRLSITSLSQINSLNAFCSISRDGTIQIWALKNVNELLHFTQEDVQFGFTDAQMKKLIETWYRGRGDFIQARMDVIQRIHSKEIPLDNLGIDLNAFQQKIKFAPSEFEVVQTLQNPENDLSLVHIFQKQQQTKVSTALQSVRAADNPLPSQRPQSEKLSKTVNFGTKVLEKRAQQVLQKRSQSTLKKEQVQIQKRPQSAVAQTQTKNMEFKSA</sequence>
<feature type="non-terminal residue" evidence="2">
    <location>
        <position position="375"/>
    </location>
</feature>
<feature type="region of interest" description="Disordered" evidence="1">
    <location>
        <begin position="341"/>
        <end position="375"/>
    </location>
</feature>
<accession>A0A146KMM0</accession>
<name>A0A146KMM0_9EUKA</name>
<gene>
    <name evidence="2" type="ORF">TPC1_10052</name>
</gene>
<feature type="non-terminal residue" evidence="2">
    <location>
        <position position="1"/>
    </location>
</feature>
<proteinExistence type="predicted"/>
<organism evidence="2">
    <name type="scientific">Trepomonas sp. PC1</name>
    <dbReference type="NCBI Taxonomy" id="1076344"/>
    <lineage>
        <taxon>Eukaryota</taxon>
        <taxon>Metamonada</taxon>
        <taxon>Diplomonadida</taxon>
        <taxon>Hexamitidae</taxon>
        <taxon>Hexamitinae</taxon>
        <taxon>Trepomonas</taxon>
    </lineage>
</organism>
<evidence type="ECO:0000313" key="2">
    <source>
        <dbReference type="EMBL" id="JAP96566.1"/>
    </source>
</evidence>
<reference evidence="2" key="1">
    <citation type="submission" date="2015-07" db="EMBL/GenBank/DDBJ databases">
        <title>Adaptation to a free-living lifestyle via gene acquisitions in the diplomonad Trepomonas sp. PC1.</title>
        <authorList>
            <person name="Xu F."/>
            <person name="Jerlstrom-Hultqvist J."/>
            <person name="Kolisko M."/>
            <person name="Simpson A.G.B."/>
            <person name="Roger A.J."/>
            <person name="Svard S.G."/>
            <person name="Andersson J.O."/>
        </authorList>
    </citation>
    <scope>NUCLEOTIDE SEQUENCE</scope>
    <source>
        <strain evidence="2">PC1</strain>
    </source>
</reference>
<dbReference type="AlphaFoldDB" id="A0A146KMM0"/>
<dbReference type="EMBL" id="GDID01000040">
    <property type="protein sequence ID" value="JAP96566.1"/>
    <property type="molecule type" value="Transcribed_RNA"/>
</dbReference>
<feature type="compositionally biased region" description="Polar residues" evidence="1">
    <location>
        <begin position="341"/>
        <end position="369"/>
    </location>
</feature>